<evidence type="ECO:0000256" key="2">
    <source>
        <dbReference type="SAM" id="Phobius"/>
    </source>
</evidence>
<dbReference type="RefSeq" id="WP_126448473.1">
    <property type="nucleotide sequence ID" value="NZ_CP034549.1"/>
</dbReference>
<sequence>MSTAGHIRAMITVMKNNARRRKTSDKSMAGAEAGSLYKSGSKAPTFTKKQIADTKKAIREKAQKEQRRRLQLLTVVIIATPILCYAIYKLLEYLIF</sequence>
<evidence type="ECO:0000256" key="1">
    <source>
        <dbReference type="SAM" id="MobiDB-lite"/>
    </source>
</evidence>
<dbReference type="KEGG" id="noj:EJ995_11130"/>
<feature type="region of interest" description="Disordered" evidence="1">
    <location>
        <begin position="18"/>
        <end position="41"/>
    </location>
</feature>
<feature type="transmembrane region" description="Helical" evidence="2">
    <location>
        <begin position="70"/>
        <end position="88"/>
    </location>
</feature>
<gene>
    <name evidence="3" type="ORF">EJ995_11130</name>
</gene>
<keyword evidence="4" id="KW-1185">Reference proteome</keyword>
<evidence type="ECO:0000313" key="4">
    <source>
        <dbReference type="Proteomes" id="UP000279600"/>
    </source>
</evidence>
<keyword evidence="2" id="KW-0812">Transmembrane</keyword>
<keyword evidence="2" id="KW-1133">Transmembrane helix</keyword>
<dbReference type="AlphaFoldDB" id="A0A3S9N046"/>
<evidence type="ECO:0000313" key="3">
    <source>
        <dbReference type="EMBL" id="AZQ44758.1"/>
    </source>
</evidence>
<keyword evidence="2" id="KW-0472">Membrane</keyword>
<organism evidence="3 4">
    <name type="scientific">Nonlabens ponticola</name>
    <dbReference type="NCBI Taxonomy" id="2496866"/>
    <lineage>
        <taxon>Bacteria</taxon>
        <taxon>Pseudomonadati</taxon>
        <taxon>Bacteroidota</taxon>
        <taxon>Flavobacteriia</taxon>
        <taxon>Flavobacteriales</taxon>
        <taxon>Flavobacteriaceae</taxon>
        <taxon>Nonlabens</taxon>
    </lineage>
</organism>
<dbReference type="EMBL" id="CP034549">
    <property type="protein sequence ID" value="AZQ44758.1"/>
    <property type="molecule type" value="Genomic_DNA"/>
</dbReference>
<accession>A0A3S9N046</accession>
<dbReference type="Proteomes" id="UP000279600">
    <property type="component" value="Chromosome"/>
</dbReference>
<protein>
    <submittedName>
        <fullName evidence="3">Uncharacterized protein</fullName>
    </submittedName>
</protein>
<name>A0A3S9N046_9FLAO</name>
<proteinExistence type="predicted"/>
<reference evidence="3 4" key="1">
    <citation type="submission" date="2018-12" db="EMBL/GenBank/DDBJ databases">
        <title>Complete genome of Nonlabens sp. MJ115.</title>
        <authorList>
            <person name="Choi H.S."/>
            <person name="Jung J."/>
        </authorList>
    </citation>
    <scope>NUCLEOTIDE SEQUENCE [LARGE SCALE GENOMIC DNA]</scope>
    <source>
        <strain evidence="3 4">MJ115</strain>
    </source>
</reference>
<dbReference type="OrthoDB" id="1145234at2"/>